<dbReference type="InterPro" id="IPR044729">
    <property type="entry name" value="CBS_bac"/>
</dbReference>
<feature type="domain" description="CBS" evidence="3">
    <location>
        <begin position="80"/>
        <end position="135"/>
    </location>
</feature>
<dbReference type="InterPro" id="IPR051257">
    <property type="entry name" value="Diverse_CBS-Domain"/>
</dbReference>
<dbReference type="CDD" id="cd04629">
    <property type="entry name" value="CBS_pair_bac"/>
    <property type="match status" value="1"/>
</dbReference>
<comment type="caution">
    <text evidence="4">The sequence shown here is derived from an EMBL/GenBank/DDBJ whole genome shotgun (WGS) entry which is preliminary data.</text>
</comment>
<evidence type="ECO:0000313" key="4">
    <source>
        <dbReference type="EMBL" id="PAU81344.1"/>
    </source>
</evidence>
<dbReference type="Proteomes" id="UP000218896">
    <property type="component" value="Unassembled WGS sequence"/>
</dbReference>
<organism evidence="4 5">
    <name type="scientific">Halovibrio salipaludis</name>
    <dbReference type="NCBI Taxonomy" id="2032626"/>
    <lineage>
        <taxon>Bacteria</taxon>
        <taxon>Pseudomonadati</taxon>
        <taxon>Pseudomonadota</taxon>
        <taxon>Gammaproteobacteria</taxon>
        <taxon>Oceanospirillales</taxon>
        <taxon>Halomonadaceae</taxon>
        <taxon>Halovibrio</taxon>
    </lineage>
</organism>
<feature type="domain" description="CBS" evidence="3">
    <location>
        <begin position="13"/>
        <end position="75"/>
    </location>
</feature>
<dbReference type="SUPFAM" id="SSF54631">
    <property type="entry name" value="CBS-domain pair"/>
    <property type="match status" value="1"/>
</dbReference>
<accession>A0A2A2F9D7</accession>
<proteinExistence type="predicted"/>
<evidence type="ECO:0000256" key="1">
    <source>
        <dbReference type="ARBA" id="ARBA00023122"/>
    </source>
</evidence>
<dbReference type="PANTHER" id="PTHR43080:SF2">
    <property type="entry name" value="CBS DOMAIN-CONTAINING PROTEIN"/>
    <property type="match status" value="1"/>
</dbReference>
<dbReference type="SMART" id="SM00116">
    <property type="entry name" value="CBS"/>
    <property type="match status" value="2"/>
</dbReference>
<gene>
    <name evidence="4" type="ORF">CK501_07315</name>
</gene>
<keyword evidence="5" id="KW-1185">Reference proteome</keyword>
<sequence>MTTTPKILVRDYMRSLSLWFSPSDPIEKVAATLVKQEELGAPVLDEHKRLIGFVTEQDCIKEMLNDSYYAQEHQLVSDVMSRRTVSVGPDEDVTHLAEEMIGAKPKIYPVVDNSRVIGVITRGDVLRALSRVRNSGHGHI</sequence>
<dbReference type="RefSeq" id="WP_095617066.1">
    <property type="nucleotide sequence ID" value="NZ_NSKD01000002.1"/>
</dbReference>
<keyword evidence="1 2" id="KW-0129">CBS domain</keyword>
<dbReference type="InterPro" id="IPR000644">
    <property type="entry name" value="CBS_dom"/>
</dbReference>
<dbReference type="PROSITE" id="PS51371">
    <property type="entry name" value="CBS"/>
    <property type="match status" value="2"/>
</dbReference>
<evidence type="ECO:0000313" key="5">
    <source>
        <dbReference type="Proteomes" id="UP000218896"/>
    </source>
</evidence>
<dbReference type="InterPro" id="IPR046342">
    <property type="entry name" value="CBS_dom_sf"/>
</dbReference>
<evidence type="ECO:0000259" key="3">
    <source>
        <dbReference type="PROSITE" id="PS51371"/>
    </source>
</evidence>
<dbReference type="PANTHER" id="PTHR43080">
    <property type="entry name" value="CBS DOMAIN-CONTAINING PROTEIN CBSX3, MITOCHONDRIAL"/>
    <property type="match status" value="1"/>
</dbReference>
<reference evidence="4 5" key="1">
    <citation type="submission" date="2017-08" db="EMBL/GenBank/DDBJ databases">
        <title>Halovibrio sewagensis sp. nov., isolated from wastewater of high salinity.</title>
        <authorList>
            <person name="Dong X."/>
            <person name="Zhang G."/>
        </authorList>
    </citation>
    <scope>NUCLEOTIDE SEQUENCE [LARGE SCALE GENOMIC DNA]</scope>
    <source>
        <strain evidence="4 5">YL5-2</strain>
    </source>
</reference>
<dbReference type="EMBL" id="NSKD01000002">
    <property type="protein sequence ID" value="PAU81344.1"/>
    <property type="molecule type" value="Genomic_DNA"/>
</dbReference>
<evidence type="ECO:0000256" key="2">
    <source>
        <dbReference type="PROSITE-ProRule" id="PRU00703"/>
    </source>
</evidence>
<dbReference type="OrthoDB" id="9790355at2"/>
<protein>
    <submittedName>
        <fullName evidence="4">CBS domain-containing protein</fullName>
    </submittedName>
</protein>
<dbReference type="Gene3D" id="3.10.580.10">
    <property type="entry name" value="CBS-domain"/>
    <property type="match status" value="1"/>
</dbReference>
<name>A0A2A2F9D7_9GAMM</name>
<dbReference type="AlphaFoldDB" id="A0A2A2F9D7"/>
<dbReference type="Pfam" id="PF00571">
    <property type="entry name" value="CBS"/>
    <property type="match status" value="2"/>
</dbReference>